<dbReference type="SUPFAM" id="SSF46785">
    <property type="entry name" value="Winged helix' DNA-binding domain"/>
    <property type="match status" value="1"/>
</dbReference>
<keyword evidence="1" id="KW-0175">Coiled coil</keyword>
<dbReference type="Gene3D" id="1.10.10.10">
    <property type="entry name" value="Winged helix-like DNA-binding domain superfamily/Winged helix DNA-binding domain"/>
    <property type="match status" value="1"/>
</dbReference>
<dbReference type="InterPro" id="IPR043129">
    <property type="entry name" value="ATPase_NBD"/>
</dbReference>
<name>A0ABS7KLQ6_9BACL</name>
<reference evidence="2 3" key="1">
    <citation type="submission" date="2020-08" db="EMBL/GenBank/DDBJ databases">
        <title>Fungal Genomes of the International Space Station.</title>
        <authorList>
            <person name="Seuylemezian A."/>
            <person name="Singh N.K."/>
            <person name="Wood J."/>
            <person name="Venkateswaran K."/>
        </authorList>
    </citation>
    <scope>NUCLEOTIDE SEQUENCE [LARGE SCALE GENOMIC DNA]</scope>
    <source>
        <strain evidence="2 3">S/N-304-OC-R4</strain>
    </source>
</reference>
<dbReference type="Proteomes" id="UP000706031">
    <property type="component" value="Unassembled WGS sequence"/>
</dbReference>
<protein>
    <submittedName>
        <fullName evidence="2">ROK family transcriptional regulator</fullName>
    </submittedName>
</protein>
<accession>A0ABS7KLQ6</accession>
<dbReference type="InterPro" id="IPR036390">
    <property type="entry name" value="WH_DNA-bd_sf"/>
</dbReference>
<gene>
    <name evidence="2" type="ORF">H7T88_17570</name>
</gene>
<dbReference type="Gene3D" id="3.30.420.40">
    <property type="match status" value="2"/>
</dbReference>
<keyword evidence="3" id="KW-1185">Reference proteome</keyword>
<evidence type="ECO:0000313" key="2">
    <source>
        <dbReference type="EMBL" id="MBY0205034.1"/>
    </source>
</evidence>
<sequence length="328" mass="37413">MRDNSEVRKHNKKKIRQELRKNIRASKQQMSNMTGLSVATCNTLLNEMESEGEVISEKSLTSKVGRSTSIYSLNEHYGLYLCLEFSIVKTKRVLTWNVMTIYEHVLERSVETHDFLDESMLLKVITDIRIKYPRICSISIGTPSIAEHNIIKYCDIPELEGSSFVKELSLPVAIENDMHLKAYGYFKAECVENEIVTLGLFSEHLLPGTSTIVKGHIIRGANQIAGLVGFLPFGISREELKTKFSSDSHLEFTAKSIVSIIVALNPHKMILCGDLLNLREVELLKTTCANSIPEEYLPTFVYVEDMEKYYVRGMFHRALEVSEEYEHH</sequence>
<dbReference type="EMBL" id="JACLIC010000025">
    <property type="protein sequence ID" value="MBY0205034.1"/>
    <property type="molecule type" value="Genomic_DNA"/>
</dbReference>
<comment type="caution">
    <text evidence="2">The sequence shown here is derived from an EMBL/GenBank/DDBJ whole genome shotgun (WGS) entry which is preliminary data.</text>
</comment>
<dbReference type="SUPFAM" id="SSF53067">
    <property type="entry name" value="Actin-like ATPase domain"/>
    <property type="match status" value="1"/>
</dbReference>
<proteinExistence type="predicted"/>
<evidence type="ECO:0000313" key="3">
    <source>
        <dbReference type="Proteomes" id="UP000706031"/>
    </source>
</evidence>
<organism evidence="2 3">
    <name type="scientific">Paenibacillus cucumis</name>
    <name type="common">ex Kampfer et al. 2016</name>
    <dbReference type="NCBI Taxonomy" id="1776858"/>
    <lineage>
        <taxon>Bacteria</taxon>
        <taxon>Bacillati</taxon>
        <taxon>Bacillota</taxon>
        <taxon>Bacilli</taxon>
        <taxon>Bacillales</taxon>
        <taxon>Paenibacillaceae</taxon>
        <taxon>Paenibacillus</taxon>
    </lineage>
</organism>
<evidence type="ECO:0000256" key="1">
    <source>
        <dbReference type="SAM" id="Coils"/>
    </source>
</evidence>
<dbReference type="InterPro" id="IPR036388">
    <property type="entry name" value="WH-like_DNA-bd_sf"/>
</dbReference>
<dbReference type="Pfam" id="PF13412">
    <property type="entry name" value="HTH_24"/>
    <property type="match status" value="1"/>
</dbReference>
<feature type="coiled-coil region" evidence="1">
    <location>
        <begin position="9"/>
        <end position="36"/>
    </location>
</feature>
<dbReference type="RefSeq" id="WP_221789565.1">
    <property type="nucleotide sequence ID" value="NZ_JACLIC010000025.1"/>
</dbReference>